<keyword evidence="3" id="KW-1185">Reference proteome</keyword>
<feature type="chain" id="PRO_5042165708" description="Secreted protein" evidence="1">
    <location>
        <begin position="20"/>
        <end position="72"/>
    </location>
</feature>
<sequence>MLVRLPVMVVVSFKDCVCGDGGDAGGYDSVVGVKVVMVVCRAPNLLLTWCKQNQLLPVSPPPAPTIQPDFTR</sequence>
<evidence type="ECO:0008006" key="4">
    <source>
        <dbReference type="Google" id="ProtNLM"/>
    </source>
</evidence>
<protein>
    <recommendedName>
        <fullName evidence="4">Secreted protein</fullName>
    </recommendedName>
</protein>
<proteinExistence type="predicted"/>
<comment type="caution">
    <text evidence="2">The sequence shown here is derived from an EMBL/GenBank/DDBJ whole genome shotgun (WGS) entry which is preliminary data.</text>
</comment>
<reference evidence="2" key="1">
    <citation type="submission" date="2023-11" db="EMBL/GenBank/DDBJ databases">
        <title>Genome assemblies of two species of porcelain crab, Petrolisthes cinctipes and Petrolisthes manimaculis (Anomura: Porcellanidae).</title>
        <authorList>
            <person name="Angst P."/>
        </authorList>
    </citation>
    <scope>NUCLEOTIDE SEQUENCE</scope>
    <source>
        <strain evidence="2">PB745_02</strain>
        <tissue evidence="2">Gill</tissue>
    </source>
</reference>
<organism evidence="2 3">
    <name type="scientific">Petrolisthes manimaculis</name>
    <dbReference type="NCBI Taxonomy" id="1843537"/>
    <lineage>
        <taxon>Eukaryota</taxon>
        <taxon>Metazoa</taxon>
        <taxon>Ecdysozoa</taxon>
        <taxon>Arthropoda</taxon>
        <taxon>Crustacea</taxon>
        <taxon>Multicrustacea</taxon>
        <taxon>Malacostraca</taxon>
        <taxon>Eumalacostraca</taxon>
        <taxon>Eucarida</taxon>
        <taxon>Decapoda</taxon>
        <taxon>Pleocyemata</taxon>
        <taxon>Anomura</taxon>
        <taxon>Galatheoidea</taxon>
        <taxon>Porcellanidae</taxon>
        <taxon>Petrolisthes</taxon>
    </lineage>
</organism>
<evidence type="ECO:0000313" key="2">
    <source>
        <dbReference type="EMBL" id="KAK4295225.1"/>
    </source>
</evidence>
<accession>A0AAE1NU44</accession>
<dbReference type="EMBL" id="JAWZYT010004120">
    <property type="protein sequence ID" value="KAK4295225.1"/>
    <property type="molecule type" value="Genomic_DNA"/>
</dbReference>
<keyword evidence="1" id="KW-0732">Signal</keyword>
<evidence type="ECO:0000313" key="3">
    <source>
        <dbReference type="Proteomes" id="UP001292094"/>
    </source>
</evidence>
<name>A0AAE1NU44_9EUCA</name>
<feature type="signal peptide" evidence="1">
    <location>
        <begin position="1"/>
        <end position="19"/>
    </location>
</feature>
<dbReference type="Proteomes" id="UP001292094">
    <property type="component" value="Unassembled WGS sequence"/>
</dbReference>
<evidence type="ECO:0000256" key="1">
    <source>
        <dbReference type="SAM" id="SignalP"/>
    </source>
</evidence>
<dbReference type="AlphaFoldDB" id="A0AAE1NU44"/>
<gene>
    <name evidence="2" type="ORF">Pmani_032204</name>
</gene>